<evidence type="ECO:0008006" key="2">
    <source>
        <dbReference type="Google" id="ProtNLM"/>
    </source>
</evidence>
<dbReference type="SUPFAM" id="SSF53335">
    <property type="entry name" value="S-adenosyl-L-methionine-dependent methyltransferases"/>
    <property type="match status" value="1"/>
</dbReference>
<accession>A0A1J5S098</accession>
<dbReference type="InterPro" id="IPR029063">
    <property type="entry name" value="SAM-dependent_MTases_sf"/>
</dbReference>
<gene>
    <name evidence="1" type="ORF">GALL_164770</name>
</gene>
<reference evidence="1" key="1">
    <citation type="submission" date="2016-10" db="EMBL/GenBank/DDBJ databases">
        <title>Sequence of Gallionella enrichment culture.</title>
        <authorList>
            <person name="Poehlein A."/>
            <person name="Muehling M."/>
            <person name="Daniel R."/>
        </authorList>
    </citation>
    <scope>NUCLEOTIDE SEQUENCE</scope>
</reference>
<dbReference type="Gene3D" id="3.40.50.150">
    <property type="entry name" value="Vaccinia Virus protein VP39"/>
    <property type="match status" value="1"/>
</dbReference>
<name>A0A1J5S098_9ZZZZ</name>
<comment type="caution">
    <text evidence="1">The sequence shown here is derived from an EMBL/GenBank/DDBJ whole genome shotgun (WGS) entry which is preliminary data.</text>
</comment>
<organism evidence="1">
    <name type="scientific">mine drainage metagenome</name>
    <dbReference type="NCBI Taxonomy" id="410659"/>
    <lineage>
        <taxon>unclassified sequences</taxon>
        <taxon>metagenomes</taxon>
        <taxon>ecological metagenomes</taxon>
    </lineage>
</organism>
<protein>
    <recommendedName>
        <fullName evidence="2">Methyltransferase</fullName>
    </recommendedName>
</protein>
<dbReference type="Pfam" id="PF01135">
    <property type="entry name" value="PCMT"/>
    <property type="match status" value="1"/>
</dbReference>
<dbReference type="AlphaFoldDB" id="A0A1J5S098"/>
<evidence type="ECO:0000313" key="1">
    <source>
        <dbReference type="EMBL" id="OIR01387.1"/>
    </source>
</evidence>
<dbReference type="CDD" id="cd02440">
    <property type="entry name" value="AdoMet_MTases"/>
    <property type="match status" value="1"/>
</dbReference>
<dbReference type="EMBL" id="MLJW01000084">
    <property type="protein sequence ID" value="OIR01387.1"/>
    <property type="molecule type" value="Genomic_DNA"/>
</dbReference>
<proteinExistence type="predicted"/>
<sequence length="254" mass="28296">MSAQYFSNPIRLTVMLAFTGMVWSVNANAATQTGDSQNLDSLYRQVVASPVRTDDDRQVDASRKPVEFLQFANVRPGMLVLDVATGRGYTTQLLALAVGSKGTVWAQADKPRTELIERLADHPQPNIVPVVQPYDDPVPNDAPKLDLITIILNYHDIAYMPVDRARMNRRLFGALKSGGHLVVIDHSAKKGEGITVAKTLHRIDEAVVQNELQQAGFKLEQEGDFLRNASDPREQPFFHMKMPTDSFALRFVKP</sequence>